<keyword evidence="2" id="KW-1185">Reference proteome</keyword>
<dbReference type="RefSeq" id="WP_185623451.1">
    <property type="nucleotide sequence ID" value="NZ_JABGBW010000001.1"/>
</dbReference>
<dbReference type="Proteomes" id="UP000713904">
    <property type="component" value="Unassembled WGS sequence"/>
</dbReference>
<dbReference type="EMBL" id="JABGBW010000001">
    <property type="protein sequence ID" value="MBC2575423.1"/>
    <property type="molecule type" value="Genomic_DNA"/>
</dbReference>
<gene>
    <name evidence="1" type="ORF">HLB29_01830</name>
</gene>
<proteinExistence type="predicted"/>
<name>A0ABR6TJL6_9FIRM</name>
<reference evidence="1 2" key="1">
    <citation type="submission" date="2020-05" db="EMBL/GenBank/DDBJ databases">
        <title>Draft genome of xy-202 and genomic insight in genome of the genus Peptostreptococcus.</title>
        <authorList>
            <person name="Zhang Z."/>
        </authorList>
    </citation>
    <scope>NUCLEOTIDE SEQUENCE [LARGE SCALE GENOMIC DNA]</scope>
    <source>
        <strain evidence="1 2">DSM 27025</strain>
    </source>
</reference>
<accession>A0ABR6TJL6</accession>
<evidence type="ECO:0000313" key="1">
    <source>
        <dbReference type="EMBL" id="MBC2575423.1"/>
    </source>
</evidence>
<protein>
    <submittedName>
        <fullName evidence="1">Uncharacterized protein</fullName>
    </submittedName>
</protein>
<comment type="caution">
    <text evidence="1">The sequence shown here is derived from an EMBL/GenBank/DDBJ whole genome shotgun (WGS) entry which is preliminary data.</text>
</comment>
<evidence type="ECO:0000313" key="2">
    <source>
        <dbReference type="Proteomes" id="UP000713904"/>
    </source>
</evidence>
<organism evidence="1 2">
    <name type="scientific">Peptostreptococcus canis</name>
    <dbReference type="NCBI Taxonomy" id="1159213"/>
    <lineage>
        <taxon>Bacteria</taxon>
        <taxon>Bacillati</taxon>
        <taxon>Bacillota</taxon>
        <taxon>Clostridia</taxon>
        <taxon>Peptostreptococcales</taxon>
        <taxon>Peptostreptococcaceae</taxon>
        <taxon>Peptostreptococcus</taxon>
    </lineage>
</organism>
<sequence>MKKKENYIARKKIHENKEIFHAKQKIAIEKFGEIFEDETFFALELMHNMELSLELDREYDKKYNIKKNLC</sequence>